<dbReference type="AlphaFoldDB" id="B4DBB9"/>
<proteinExistence type="predicted"/>
<dbReference type="eggNOG" id="COG4102">
    <property type="taxonomic scope" value="Bacteria"/>
</dbReference>
<dbReference type="InterPro" id="IPR017850">
    <property type="entry name" value="Alkaline_phosphatase_core_sf"/>
</dbReference>
<protein>
    <recommendedName>
        <fullName evidence="3">DUF1501 domain-containing protein</fullName>
    </recommendedName>
</protein>
<comment type="caution">
    <text evidence="1">The sequence shown here is derived from an EMBL/GenBank/DDBJ whole genome shotgun (WGS) entry which is preliminary data.</text>
</comment>
<dbReference type="PROSITE" id="PS51318">
    <property type="entry name" value="TAT"/>
    <property type="match status" value="1"/>
</dbReference>
<dbReference type="PANTHER" id="PTHR43737">
    <property type="entry name" value="BLL7424 PROTEIN"/>
    <property type="match status" value="1"/>
</dbReference>
<evidence type="ECO:0008006" key="3">
    <source>
        <dbReference type="Google" id="ProtNLM"/>
    </source>
</evidence>
<accession>B4DBB9</accession>
<evidence type="ECO:0000313" key="1">
    <source>
        <dbReference type="EMBL" id="EDY16307.1"/>
    </source>
</evidence>
<dbReference type="RefSeq" id="WP_006983528.1">
    <property type="nucleotide sequence ID" value="NZ_ABVL01000036.1"/>
</dbReference>
<keyword evidence="2" id="KW-1185">Reference proteome</keyword>
<dbReference type="Pfam" id="PF07394">
    <property type="entry name" value="DUF1501"/>
    <property type="match status" value="1"/>
</dbReference>
<dbReference type="InterPro" id="IPR006311">
    <property type="entry name" value="TAT_signal"/>
</dbReference>
<dbReference type="Proteomes" id="UP000005824">
    <property type="component" value="Unassembled WGS sequence"/>
</dbReference>
<sequence>MQPDSSFLPVGKCPTNEHTLHRRLFLKGLAGGALASVTSFAGLFQNPLFAEATMKAQKRCILLWLCGGPSQFETWYPKPGRPTSGPFGHIPTKIPGIHFSSLMPQCARIADKLNIVRNMKTAQPEHLQAINLMQRGNPDRAGFTRPTLGSVLAHEIGQLNSPIPNFILLDPIPGGNEFEGFKAGDFAGWLGAKYSPVRLGGDYSKLLNAASDALPQHDLESRETLRQFLTEKFERARNSTVARSENNAFERMKGLAASADLFDLNKLPAKDRERYGPGSFAQHALLSRHLAEHGAPFVMVANGMNWDNHVFQHEIHQMLVPELDRVLFNLITDLEERGMLDSTLVIAMGEFGRTPWINPARGRDHYPTAWSFMMTGCGLKRGVVTGETDIDGVDVVGTAHNEQNLFATIFTALGINPYAEYDLPGLPTFHRVENKAEPIRDLLA</sequence>
<dbReference type="EMBL" id="ABVL01000036">
    <property type="protein sequence ID" value="EDY16307.1"/>
    <property type="molecule type" value="Genomic_DNA"/>
</dbReference>
<dbReference type="InParanoid" id="B4DBB9"/>
<gene>
    <name evidence="1" type="ORF">CfE428DRAFT_6210</name>
</gene>
<reference evidence="1 2" key="1">
    <citation type="journal article" date="2011" name="J. Bacteriol.">
        <title>Genome sequence of Chthoniobacter flavus Ellin428, an aerobic heterotrophic soil bacterium.</title>
        <authorList>
            <person name="Kant R."/>
            <person name="van Passel M.W."/>
            <person name="Palva A."/>
            <person name="Lucas S."/>
            <person name="Lapidus A."/>
            <person name="Glavina Del Rio T."/>
            <person name="Dalin E."/>
            <person name="Tice H."/>
            <person name="Bruce D."/>
            <person name="Goodwin L."/>
            <person name="Pitluck S."/>
            <person name="Larimer F.W."/>
            <person name="Land M.L."/>
            <person name="Hauser L."/>
            <person name="Sangwan P."/>
            <person name="de Vos W.M."/>
            <person name="Janssen P.H."/>
            <person name="Smidt H."/>
        </authorList>
    </citation>
    <scope>NUCLEOTIDE SEQUENCE [LARGE SCALE GENOMIC DNA]</scope>
    <source>
        <strain evidence="1 2">Ellin428</strain>
    </source>
</reference>
<dbReference type="STRING" id="497964.CfE428DRAFT_6210"/>
<dbReference type="SUPFAM" id="SSF53649">
    <property type="entry name" value="Alkaline phosphatase-like"/>
    <property type="match status" value="1"/>
</dbReference>
<name>B4DBB9_9BACT</name>
<dbReference type="PANTHER" id="PTHR43737:SF1">
    <property type="entry name" value="DUF1501 DOMAIN-CONTAINING PROTEIN"/>
    <property type="match status" value="1"/>
</dbReference>
<organism evidence="1 2">
    <name type="scientific">Chthoniobacter flavus Ellin428</name>
    <dbReference type="NCBI Taxonomy" id="497964"/>
    <lineage>
        <taxon>Bacteria</taxon>
        <taxon>Pseudomonadati</taxon>
        <taxon>Verrucomicrobiota</taxon>
        <taxon>Spartobacteria</taxon>
        <taxon>Chthoniobacterales</taxon>
        <taxon>Chthoniobacteraceae</taxon>
        <taxon>Chthoniobacter</taxon>
    </lineage>
</organism>
<dbReference type="InterPro" id="IPR010869">
    <property type="entry name" value="DUF1501"/>
</dbReference>
<evidence type="ECO:0000313" key="2">
    <source>
        <dbReference type="Proteomes" id="UP000005824"/>
    </source>
</evidence>